<evidence type="ECO:0000313" key="12">
    <source>
        <dbReference type="EMBL" id="KAJ1606763.1"/>
    </source>
</evidence>
<dbReference type="OrthoDB" id="10249535at2759"/>
<dbReference type="CDD" id="cd16291">
    <property type="entry name" value="INTS11-like_MBL-fold"/>
    <property type="match status" value="1"/>
</dbReference>
<dbReference type="SMART" id="SM00849">
    <property type="entry name" value="Lactamase_B"/>
    <property type="match status" value="1"/>
</dbReference>
<dbReference type="EMBL" id="JAPCXC010000071">
    <property type="protein sequence ID" value="KAJ1606763.1"/>
    <property type="molecule type" value="Genomic_DNA"/>
</dbReference>
<evidence type="ECO:0000256" key="1">
    <source>
        <dbReference type="ARBA" id="ARBA00001947"/>
    </source>
</evidence>
<dbReference type="GO" id="GO:0005737">
    <property type="term" value="C:cytoplasm"/>
    <property type="evidence" value="ECO:0007669"/>
    <property type="project" value="UniProtKB-SubCell"/>
</dbReference>
<comment type="caution">
    <text evidence="12">The sequence shown here is derived from an EMBL/GenBank/DDBJ whole genome shotgun (WGS) entry which is preliminary data.</text>
</comment>
<evidence type="ECO:0000256" key="9">
    <source>
        <dbReference type="ARBA" id="ARBA00023242"/>
    </source>
</evidence>
<dbReference type="SUPFAM" id="SSF56281">
    <property type="entry name" value="Metallo-hydrolase/oxidoreductase"/>
    <property type="match status" value="1"/>
</dbReference>
<dbReference type="GO" id="GO:0016180">
    <property type="term" value="P:snRNA processing"/>
    <property type="evidence" value="ECO:0007669"/>
    <property type="project" value="TreeGrafter"/>
</dbReference>
<keyword evidence="6" id="KW-0479">Metal-binding</keyword>
<keyword evidence="7" id="KW-0378">Hydrolase</keyword>
<dbReference type="FunFam" id="3.40.50.10890:FF:000002">
    <property type="entry name" value="Integrator complex subunit 11"/>
    <property type="match status" value="1"/>
</dbReference>
<keyword evidence="9" id="KW-0539">Nucleus</keyword>
<protein>
    <submittedName>
        <fullName evidence="12">CPSF metallobeta-lactamase</fullName>
    </submittedName>
</protein>
<dbReference type="Gene3D" id="3.60.15.10">
    <property type="entry name" value="Ribonuclease Z/Hydroxyacylglutathione hydrolase-like"/>
    <property type="match status" value="1"/>
</dbReference>
<evidence type="ECO:0000256" key="8">
    <source>
        <dbReference type="ARBA" id="ARBA00022833"/>
    </source>
</evidence>
<dbReference type="PANTHER" id="PTHR11203">
    <property type="entry name" value="CLEAVAGE AND POLYADENYLATION SPECIFICITY FACTOR FAMILY MEMBER"/>
    <property type="match status" value="1"/>
</dbReference>
<evidence type="ECO:0000259" key="11">
    <source>
        <dbReference type="SMART" id="SM01027"/>
    </source>
</evidence>
<proteinExistence type="inferred from homology"/>
<dbReference type="Proteomes" id="UP001067231">
    <property type="component" value="Unassembled WGS sequence"/>
</dbReference>
<organism evidence="12">
    <name type="scientific">Cryptosporidium canis</name>
    <dbReference type="NCBI Taxonomy" id="195482"/>
    <lineage>
        <taxon>Eukaryota</taxon>
        <taxon>Sar</taxon>
        <taxon>Alveolata</taxon>
        <taxon>Apicomplexa</taxon>
        <taxon>Conoidasida</taxon>
        <taxon>Coccidia</taxon>
        <taxon>Eucoccidiorida</taxon>
        <taxon>Eimeriorina</taxon>
        <taxon>Cryptosporidiidae</taxon>
        <taxon>Cryptosporidium</taxon>
    </lineage>
</organism>
<dbReference type="GO" id="GO:0005634">
    <property type="term" value="C:nucleus"/>
    <property type="evidence" value="ECO:0007669"/>
    <property type="project" value="UniProtKB-SubCell"/>
</dbReference>
<gene>
    <name evidence="12" type="ORF">OJ253_2616</name>
</gene>
<dbReference type="InterPro" id="IPR036866">
    <property type="entry name" value="RibonucZ/Hydroxyglut_hydro"/>
</dbReference>
<dbReference type="GO" id="GO:0016787">
    <property type="term" value="F:hydrolase activity"/>
    <property type="evidence" value="ECO:0007669"/>
    <property type="project" value="UniProtKB-KW"/>
</dbReference>
<dbReference type="SMART" id="SM01027">
    <property type="entry name" value="Beta-Casp"/>
    <property type="match status" value="1"/>
</dbReference>
<dbReference type="AlphaFoldDB" id="A0A9D5DH50"/>
<dbReference type="Pfam" id="PF16661">
    <property type="entry name" value="Lactamase_B_6"/>
    <property type="match status" value="1"/>
</dbReference>
<feature type="domain" description="Beta-Casp" evidence="11">
    <location>
        <begin position="265"/>
        <end position="378"/>
    </location>
</feature>
<dbReference type="InterPro" id="IPR041897">
    <property type="entry name" value="INTS11-like_MBL-fold"/>
</dbReference>
<comment type="subcellular location">
    <subcellularLocation>
        <location evidence="3">Cytoplasm</location>
    </subcellularLocation>
    <subcellularLocation>
        <location evidence="2">Nucleus</location>
    </subcellularLocation>
</comment>
<keyword evidence="5" id="KW-0963">Cytoplasm</keyword>
<dbReference type="InterPro" id="IPR011108">
    <property type="entry name" value="RMMBL"/>
</dbReference>
<evidence type="ECO:0000256" key="4">
    <source>
        <dbReference type="ARBA" id="ARBA00007093"/>
    </source>
</evidence>
<keyword evidence="8" id="KW-0862">Zinc</keyword>
<evidence type="ECO:0000259" key="10">
    <source>
        <dbReference type="SMART" id="SM00849"/>
    </source>
</evidence>
<accession>A0A9D5DH50</accession>
<evidence type="ECO:0000256" key="7">
    <source>
        <dbReference type="ARBA" id="ARBA00022801"/>
    </source>
</evidence>
<dbReference type="InterPro" id="IPR001279">
    <property type="entry name" value="Metallo-B-lactamas"/>
</dbReference>
<comment type="cofactor">
    <cofactor evidence="1">
        <name>Zn(2+)</name>
        <dbReference type="ChEBI" id="CHEBI:29105"/>
    </cofactor>
</comment>
<dbReference type="Pfam" id="PF10996">
    <property type="entry name" value="Beta-Casp"/>
    <property type="match status" value="1"/>
</dbReference>
<evidence type="ECO:0000256" key="5">
    <source>
        <dbReference type="ARBA" id="ARBA00022490"/>
    </source>
</evidence>
<comment type="similarity">
    <text evidence="4">Belongs to the metallo-beta-lactamase superfamily. RNA-metabolizing metallo-beta-lactamase-like family. INTS11 subfamily.</text>
</comment>
<evidence type="ECO:0000256" key="3">
    <source>
        <dbReference type="ARBA" id="ARBA00004496"/>
    </source>
</evidence>
<dbReference type="Gene3D" id="3.40.50.10890">
    <property type="match status" value="1"/>
</dbReference>
<sequence length="734" mass="83464">MTITITPLGAGQDVGRSCILAKVGSKTIMFDCGMHMGFKDERKYPDFKFISATLDPHIINSCIDLVIISHYHLDHCGSLPFFTEKIGYTGPIIMTYPTRSISSVLLSDCCKIMEQRLLLQKASSDVASQTNVSTPNIEYGYFTISDVWSCMEKVRTVQLYQTVLISGIKVTPYYAGHVLGASIFHIEVDDESIVYTGDFNMVRDRHLGPAKLPRLFPSLLISESTYATYVRPSRRSTERTFCDMVHSCLKRGGKVLIPVFAIGRAQELCILLEIYWRRMKLRFPIFFGGSMTEKANSYYQLFTNWTNTSPADNIFSFPHVMPYDKSILTLPGPAVLFATPGMLHTGLSLQAFKLWAPDSNNLTIIPGFCVAGTIGSKIINGAKRVFLDQRDPSTCIEVRCNVKYLSFSSHADTIGIQNLISHSEPRYIAFVHGERQGMLKLSSFVNSEFRIPSFCPNNGSITTVPTRAKFKYLCYLSVKHMLMHILELQSLTFSDLISREIANTDKLSNSLADSFENMELPISLIHTLIFEYLSSMAFQVYVFTLKYIDRSYKLIFTKSELNIYIRRKCRFAQKNMFGISFKSSNKLNNEQLQPKTSFNVGNFGLNFCSVILYVDTLKLLIAIQHLREKIILRQLVKYDNKRLMKFNGLREISKKLLKVYSCSDSITISYLSLIVNIVAERSQLEIIHQFFSVVISGNSNLDLEKKKVDKISISWSYIDHKTDEISEFINFLET</sequence>
<dbReference type="GO" id="GO:0046872">
    <property type="term" value="F:metal ion binding"/>
    <property type="evidence" value="ECO:0007669"/>
    <property type="project" value="UniProtKB-KW"/>
</dbReference>
<dbReference type="InterPro" id="IPR022712">
    <property type="entry name" value="Beta_Casp"/>
</dbReference>
<dbReference type="PANTHER" id="PTHR11203:SF37">
    <property type="entry name" value="INTEGRATOR COMPLEX SUBUNIT 11"/>
    <property type="match status" value="1"/>
</dbReference>
<evidence type="ECO:0000256" key="2">
    <source>
        <dbReference type="ARBA" id="ARBA00004123"/>
    </source>
</evidence>
<dbReference type="InterPro" id="IPR050698">
    <property type="entry name" value="MBL"/>
</dbReference>
<dbReference type="Pfam" id="PF07521">
    <property type="entry name" value="RMMBL"/>
    <property type="match status" value="1"/>
</dbReference>
<name>A0A9D5DH50_9CRYT</name>
<reference evidence="12" key="1">
    <citation type="submission" date="2022-10" db="EMBL/GenBank/DDBJ databases">
        <title>Adaptive evolution leads to modifications in subtelomeric GC content in a zoonotic Cryptosporidium species.</title>
        <authorList>
            <person name="Li J."/>
            <person name="Feng Y."/>
            <person name="Xiao L."/>
        </authorList>
    </citation>
    <scope>NUCLEOTIDE SEQUENCE</scope>
    <source>
        <strain evidence="12">33844</strain>
    </source>
</reference>
<evidence type="ECO:0000256" key="6">
    <source>
        <dbReference type="ARBA" id="ARBA00022723"/>
    </source>
</evidence>
<feature type="domain" description="Metallo-beta-lactamase" evidence="10">
    <location>
        <begin position="15"/>
        <end position="244"/>
    </location>
</feature>
<dbReference type="GO" id="GO:0004521">
    <property type="term" value="F:RNA endonuclease activity"/>
    <property type="evidence" value="ECO:0007669"/>
    <property type="project" value="TreeGrafter"/>
</dbReference>